<name>A0ABD2ZSI5_9GENT</name>
<gene>
    <name evidence="1" type="ORF">ACH5RR_015225</name>
</gene>
<protein>
    <submittedName>
        <fullName evidence="1">Uncharacterized protein</fullName>
    </submittedName>
</protein>
<reference evidence="1 2" key="1">
    <citation type="submission" date="2024-11" db="EMBL/GenBank/DDBJ databases">
        <title>A near-complete genome assembly of Cinchona calisaya.</title>
        <authorList>
            <person name="Lian D.C."/>
            <person name="Zhao X.W."/>
            <person name="Wei L."/>
        </authorList>
    </citation>
    <scope>NUCLEOTIDE SEQUENCE [LARGE SCALE GENOMIC DNA]</scope>
    <source>
        <tissue evidence="1">Nenye</tissue>
    </source>
</reference>
<dbReference type="EMBL" id="JBJUIK010000007">
    <property type="protein sequence ID" value="KAL3522391.1"/>
    <property type="molecule type" value="Genomic_DNA"/>
</dbReference>
<dbReference type="Proteomes" id="UP001630127">
    <property type="component" value="Unassembled WGS sequence"/>
</dbReference>
<dbReference type="AlphaFoldDB" id="A0ABD2ZSI5"/>
<organism evidence="1 2">
    <name type="scientific">Cinchona calisaya</name>
    <dbReference type="NCBI Taxonomy" id="153742"/>
    <lineage>
        <taxon>Eukaryota</taxon>
        <taxon>Viridiplantae</taxon>
        <taxon>Streptophyta</taxon>
        <taxon>Embryophyta</taxon>
        <taxon>Tracheophyta</taxon>
        <taxon>Spermatophyta</taxon>
        <taxon>Magnoliopsida</taxon>
        <taxon>eudicotyledons</taxon>
        <taxon>Gunneridae</taxon>
        <taxon>Pentapetalae</taxon>
        <taxon>asterids</taxon>
        <taxon>lamiids</taxon>
        <taxon>Gentianales</taxon>
        <taxon>Rubiaceae</taxon>
        <taxon>Cinchonoideae</taxon>
        <taxon>Cinchoneae</taxon>
        <taxon>Cinchona</taxon>
    </lineage>
</organism>
<evidence type="ECO:0000313" key="2">
    <source>
        <dbReference type="Proteomes" id="UP001630127"/>
    </source>
</evidence>
<proteinExistence type="predicted"/>
<evidence type="ECO:0000313" key="1">
    <source>
        <dbReference type="EMBL" id="KAL3522391.1"/>
    </source>
</evidence>
<comment type="caution">
    <text evidence="1">The sequence shown here is derived from an EMBL/GenBank/DDBJ whole genome shotgun (WGS) entry which is preliminary data.</text>
</comment>
<accession>A0ABD2ZSI5</accession>
<sequence>MEKYTIVCFVWHYVKEFQGQANKRRNIVKPYTNEKMLQMTFSTADKEIPLAPANFRMHIAETQHTEADIQLFTPTTKKILEEISGTSTDALTGQPLGVGVKRNLNFTNTSSNEV</sequence>
<keyword evidence="2" id="KW-1185">Reference proteome</keyword>